<organism evidence="2 3">
    <name type="scientific">Durusdinium trenchii</name>
    <dbReference type="NCBI Taxonomy" id="1381693"/>
    <lineage>
        <taxon>Eukaryota</taxon>
        <taxon>Sar</taxon>
        <taxon>Alveolata</taxon>
        <taxon>Dinophyceae</taxon>
        <taxon>Suessiales</taxon>
        <taxon>Symbiodiniaceae</taxon>
        <taxon>Durusdinium</taxon>
    </lineage>
</organism>
<name>A0ABP0MSE4_9DINO</name>
<dbReference type="Proteomes" id="UP001642464">
    <property type="component" value="Unassembled WGS sequence"/>
</dbReference>
<evidence type="ECO:0000313" key="3">
    <source>
        <dbReference type="Proteomes" id="UP001642464"/>
    </source>
</evidence>
<gene>
    <name evidence="2" type="ORF">SCF082_LOCUS29205</name>
</gene>
<protein>
    <submittedName>
        <fullName evidence="2">Uncharacterized protein</fullName>
    </submittedName>
</protein>
<dbReference type="EMBL" id="CAXAMM010023447">
    <property type="protein sequence ID" value="CAK9053644.1"/>
    <property type="molecule type" value="Genomic_DNA"/>
</dbReference>
<sequence>MDPYAVLGLSAGFTFHQLSDAYRARALQAAQTEQAASLRGCVSLQSVAAAFEVLSRTTSGAAGTRASLARRAGPEKTPRPRPPQWRPLARLKAALQGLERPQRQRTLEELPEALRLELLRYMELTAPKSSKHALGPGGPCGAGRCGLQRNRQGLFRAKMNLEHISLYSVFTQQDAAVEHHIFLVQLRRLVQLQLHERELDLSEAFGWAFQQMSYEAASPGRAEGFDRFLLRRGIRSYLTIHVARWLGSTHVTSPVLPLMEVLDLRKRLLLARDRGWEHFRSEWIAMMQRCGLSRRKRLQEPAQMVDVAHHRACAKKVKVGSKRRLLRAQLPSPELQLQRTLRAVRSAEVALARTARCAARSAHGAKKPRKEMSLSAAEIRVSSP</sequence>
<proteinExistence type="predicted"/>
<keyword evidence="3" id="KW-1185">Reference proteome</keyword>
<feature type="region of interest" description="Disordered" evidence="1">
    <location>
        <begin position="360"/>
        <end position="384"/>
    </location>
</feature>
<comment type="caution">
    <text evidence="2">The sequence shown here is derived from an EMBL/GenBank/DDBJ whole genome shotgun (WGS) entry which is preliminary data.</text>
</comment>
<accession>A0ABP0MSE4</accession>
<evidence type="ECO:0000256" key="1">
    <source>
        <dbReference type="SAM" id="MobiDB-lite"/>
    </source>
</evidence>
<reference evidence="2 3" key="1">
    <citation type="submission" date="2024-02" db="EMBL/GenBank/DDBJ databases">
        <authorList>
            <person name="Chen Y."/>
            <person name="Shah S."/>
            <person name="Dougan E. K."/>
            <person name="Thang M."/>
            <person name="Chan C."/>
        </authorList>
    </citation>
    <scope>NUCLEOTIDE SEQUENCE [LARGE SCALE GENOMIC DNA]</scope>
</reference>
<feature type="region of interest" description="Disordered" evidence="1">
    <location>
        <begin position="62"/>
        <end position="86"/>
    </location>
</feature>
<evidence type="ECO:0000313" key="2">
    <source>
        <dbReference type="EMBL" id="CAK9053644.1"/>
    </source>
</evidence>